<sequence length="184" mass="20627">MDKIVDVRDGTHDSPVQTAVGHPLITSKHLLPYSLNKDDAYFISEADFKKTNERSKVECGDILFSMIGTIGQISLITEKDIDFAIKNVGLFRTSQNPEIRYYILSYLKSSIVNNYIASFMLGSTQSYVSLNALRSIPLILPDKNVLLDFESKISPLYKRLIENEAECNKLSNLLSLVTASISSR</sequence>
<evidence type="ECO:0000313" key="5">
    <source>
        <dbReference type="EMBL" id="SDB34049.1"/>
    </source>
</evidence>
<proteinExistence type="inferred from homology"/>
<dbReference type="EMBL" id="FMXR01000022">
    <property type="protein sequence ID" value="SDB34049.1"/>
    <property type="molecule type" value="Genomic_DNA"/>
</dbReference>
<comment type="similarity">
    <text evidence="1">Belongs to the type-I restriction system S methylase family.</text>
</comment>
<protein>
    <submittedName>
        <fullName evidence="5">Type I restriction enzyme, S subunit</fullName>
    </submittedName>
</protein>
<feature type="domain" description="Type I restriction modification DNA specificity" evidence="4">
    <location>
        <begin position="46"/>
        <end position="144"/>
    </location>
</feature>
<organism evidence="5 6">
    <name type="scientific">Eubacterium oxidoreducens</name>
    <dbReference type="NCBI Taxonomy" id="1732"/>
    <lineage>
        <taxon>Bacteria</taxon>
        <taxon>Bacillati</taxon>
        <taxon>Bacillota</taxon>
        <taxon>Clostridia</taxon>
        <taxon>Eubacteriales</taxon>
        <taxon>Eubacteriaceae</taxon>
        <taxon>Eubacterium</taxon>
    </lineage>
</organism>
<dbReference type="GO" id="GO:0009307">
    <property type="term" value="P:DNA restriction-modification system"/>
    <property type="evidence" value="ECO:0007669"/>
    <property type="project" value="UniProtKB-KW"/>
</dbReference>
<accession>A0A1G6CME8</accession>
<evidence type="ECO:0000256" key="1">
    <source>
        <dbReference type="ARBA" id="ARBA00010923"/>
    </source>
</evidence>
<dbReference type="Gene3D" id="3.90.220.20">
    <property type="entry name" value="DNA methylase specificity domains"/>
    <property type="match status" value="1"/>
</dbReference>
<name>A0A1G6CME8_EUBOX</name>
<reference evidence="5 6" key="1">
    <citation type="submission" date="2016-10" db="EMBL/GenBank/DDBJ databases">
        <authorList>
            <person name="de Groot N.N."/>
        </authorList>
    </citation>
    <scope>NUCLEOTIDE SEQUENCE [LARGE SCALE GENOMIC DNA]</scope>
    <source>
        <strain evidence="5 6">DSM 3217</strain>
    </source>
</reference>
<dbReference type="GO" id="GO:0003677">
    <property type="term" value="F:DNA binding"/>
    <property type="evidence" value="ECO:0007669"/>
    <property type="project" value="UniProtKB-KW"/>
</dbReference>
<keyword evidence="3" id="KW-0238">DNA-binding</keyword>
<dbReference type="OrthoDB" id="9811611at2"/>
<gene>
    <name evidence="5" type="ORF">SAMN02910417_02520</name>
</gene>
<keyword evidence="2" id="KW-0680">Restriction system</keyword>
<dbReference type="RefSeq" id="WP_090174707.1">
    <property type="nucleotide sequence ID" value="NZ_FMXR01000022.1"/>
</dbReference>
<evidence type="ECO:0000256" key="3">
    <source>
        <dbReference type="ARBA" id="ARBA00023125"/>
    </source>
</evidence>
<dbReference type="STRING" id="1732.SAMN02910417_02520"/>
<keyword evidence="6" id="KW-1185">Reference proteome</keyword>
<dbReference type="AlphaFoldDB" id="A0A1G6CME8"/>
<evidence type="ECO:0000259" key="4">
    <source>
        <dbReference type="Pfam" id="PF01420"/>
    </source>
</evidence>
<evidence type="ECO:0000313" key="6">
    <source>
        <dbReference type="Proteomes" id="UP000199228"/>
    </source>
</evidence>
<dbReference type="PANTHER" id="PTHR30408">
    <property type="entry name" value="TYPE-1 RESTRICTION ENZYME ECOKI SPECIFICITY PROTEIN"/>
    <property type="match status" value="1"/>
</dbReference>
<dbReference type="InterPro" id="IPR044946">
    <property type="entry name" value="Restrct_endonuc_typeI_TRD_sf"/>
</dbReference>
<dbReference type="InterPro" id="IPR000055">
    <property type="entry name" value="Restrct_endonuc_typeI_TRD"/>
</dbReference>
<dbReference type="Proteomes" id="UP000199228">
    <property type="component" value="Unassembled WGS sequence"/>
</dbReference>
<dbReference type="InterPro" id="IPR052021">
    <property type="entry name" value="Type-I_RS_S_subunit"/>
</dbReference>
<evidence type="ECO:0000256" key="2">
    <source>
        <dbReference type="ARBA" id="ARBA00022747"/>
    </source>
</evidence>
<dbReference type="PANTHER" id="PTHR30408:SF12">
    <property type="entry name" value="TYPE I RESTRICTION ENZYME MJAVIII SPECIFICITY SUBUNIT"/>
    <property type="match status" value="1"/>
</dbReference>
<dbReference type="SUPFAM" id="SSF116734">
    <property type="entry name" value="DNA methylase specificity domain"/>
    <property type="match status" value="1"/>
</dbReference>
<dbReference type="Pfam" id="PF01420">
    <property type="entry name" value="Methylase_S"/>
    <property type="match status" value="1"/>
</dbReference>